<dbReference type="SUPFAM" id="SSF47598">
    <property type="entry name" value="Ribbon-helix-helix"/>
    <property type="match status" value="1"/>
</dbReference>
<dbReference type="KEGG" id="nio:NITINOP_3094"/>
<keyword evidence="4" id="KW-1185">Reference proteome</keyword>
<feature type="region of interest" description="Disordered" evidence="1">
    <location>
        <begin position="43"/>
        <end position="68"/>
    </location>
</feature>
<evidence type="ECO:0000313" key="3">
    <source>
        <dbReference type="EMBL" id="CUQ68066.1"/>
    </source>
</evidence>
<dbReference type="STRING" id="1715989.NITINOP_3094"/>
<dbReference type="CDD" id="cd21631">
    <property type="entry name" value="RHH_CopG_NikR-like"/>
    <property type="match status" value="1"/>
</dbReference>
<name>A0A0S4L229_9BACT</name>
<dbReference type="InterPro" id="IPR010985">
    <property type="entry name" value="Ribbon_hlx_hlx"/>
</dbReference>
<dbReference type="Pfam" id="PF01402">
    <property type="entry name" value="RHH_1"/>
    <property type="match status" value="1"/>
</dbReference>
<evidence type="ECO:0000259" key="2">
    <source>
        <dbReference type="Pfam" id="PF01402"/>
    </source>
</evidence>
<feature type="domain" description="Ribbon-helix-helix protein CopG" evidence="2">
    <location>
        <begin position="2"/>
        <end position="41"/>
    </location>
</feature>
<dbReference type="InterPro" id="IPR002145">
    <property type="entry name" value="CopG"/>
</dbReference>
<proteinExistence type="predicted"/>
<gene>
    <name evidence="3" type="ORF">NITINOP_3094</name>
</gene>
<dbReference type="Proteomes" id="UP000066284">
    <property type="component" value="Chromosome 1"/>
</dbReference>
<dbReference type="AlphaFoldDB" id="A0A0S4L229"/>
<protein>
    <recommendedName>
        <fullName evidence="2">Ribbon-helix-helix protein CopG domain-containing protein</fullName>
    </recommendedName>
</protein>
<evidence type="ECO:0000313" key="4">
    <source>
        <dbReference type="Proteomes" id="UP000066284"/>
    </source>
</evidence>
<dbReference type="EMBL" id="LN885086">
    <property type="protein sequence ID" value="CUQ68066.1"/>
    <property type="molecule type" value="Genomic_DNA"/>
</dbReference>
<reference evidence="4" key="1">
    <citation type="submission" date="2015-09" db="EMBL/GenBank/DDBJ databases">
        <authorList>
            <person name="Daims H."/>
        </authorList>
    </citation>
    <scope>NUCLEOTIDE SEQUENCE [LARGE SCALE GENOMIC DNA]</scope>
</reference>
<dbReference type="RefSeq" id="WP_062487108.1">
    <property type="nucleotide sequence ID" value="NZ_LN885086.1"/>
</dbReference>
<organism evidence="3 4">
    <name type="scientific">Candidatus Nitrospira inopinata</name>
    <dbReference type="NCBI Taxonomy" id="1715989"/>
    <lineage>
        <taxon>Bacteria</taxon>
        <taxon>Pseudomonadati</taxon>
        <taxon>Nitrospirota</taxon>
        <taxon>Nitrospiria</taxon>
        <taxon>Nitrospirales</taxon>
        <taxon>Nitrospiraceae</taxon>
        <taxon>Nitrospira</taxon>
    </lineage>
</organism>
<dbReference type="GO" id="GO:0006355">
    <property type="term" value="P:regulation of DNA-templated transcription"/>
    <property type="evidence" value="ECO:0007669"/>
    <property type="project" value="InterPro"/>
</dbReference>
<accession>A0A0S4L229</accession>
<sequence>MKRTTIFANESLMESLREIAIKERTTVSATIRAAIEEYVGRRQPARTLPSAPTQRYVSCDPSGAVRSE</sequence>
<evidence type="ECO:0000256" key="1">
    <source>
        <dbReference type="SAM" id="MobiDB-lite"/>
    </source>
</evidence>